<keyword evidence="1" id="KW-0472">Membrane</keyword>
<keyword evidence="4" id="KW-1185">Reference proteome</keyword>
<dbReference type="CDD" id="cd03396">
    <property type="entry name" value="PAP2_like_6"/>
    <property type="match status" value="1"/>
</dbReference>
<dbReference type="SUPFAM" id="SSF48317">
    <property type="entry name" value="Acid phosphatase/Vanadium-dependent haloperoxidase"/>
    <property type="match status" value="1"/>
</dbReference>
<dbReference type="OrthoDB" id="7348799at2"/>
<keyword evidence="1" id="KW-1133">Transmembrane helix</keyword>
<dbReference type="InterPro" id="IPR036938">
    <property type="entry name" value="PAP2/HPO_sf"/>
</dbReference>
<feature type="transmembrane region" description="Helical" evidence="1">
    <location>
        <begin position="92"/>
        <end position="108"/>
    </location>
</feature>
<feature type="transmembrane region" description="Helical" evidence="1">
    <location>
        <begin position="141"/>
        <end position="164"/>
    </location>
</feature>
<gene>
    <name evidence="3" type="ORF">C6568_16310</name>
</gene>
<feature type="domain" description="Phosphatidic acid phosphatase type 2/haloperoxidase" evidence="2">
    <location>
        <begin position="92"/>
        <end position="215"/>
    </location>
</feature>
<keyword evidence="1" id="KW-0812">Transmembrane</keyword>
<feature type="transmembrane region" description="Helical" evidence="1">
    <location>
        <begin position="176"/>
        <end position="193"/>
    </location>
</feature>
<evidence type="ECO:0000313" key="3">
    <source>
        <dbReference type="EMBL" id="AVO50624.1"/>
    </source>
</evidence>
<dbReference type="InterPro" id="IPR000326">
    <property type="entry name" value="PAP2/HPO"/>
</dbReference>
<dbReference type="RefSeq" id="WP_106685075.1">
    <property type="nucleotide sequence ID" value="NZ_CP027667.1"/>
</dbReference>
<dbReference type="Proteomes" id="UP000237925">
    <property type="component" value="Chromosome"/>
</dbReference>
<organism evidence="3 4">
    <name type="scientific">Melaminivora suipulveris</name>
    <dbReference type="NCBI Taxonomy" id="2109913"/>
    <lineage>
        <taxon>Bacteria</taxon>
        <taxon>Pseudomonadati</taxon>
        <taxon>Pseudomonadota</taxon>
        <taxon>Betaproteobacteria</taxon>
        <taxon>Burkholderiales</taxon>
        <taxon>Comamonadaceae</taxon>
        <taxon>Melaminivora</taxon>
    </lineage>
</organism>
<dbReference type="EMBL" id="CP027667">
    <property type="protein sequence ID" value="AVO50624.1"/>
    <property type="molecule type" value="Genomic_DNA"/>
</dbReference>
<protein>
    <submittedName>
        <fullName evidence="3">PAP2 family protein</fullName>
    </submittedName>
</protein>
<feature type="transmembrane region" description="Helical" evidence="1">
    <location>
        <begin position="63"/>
        <end position="80"/>
    </location>
</feature>
<name>A0A2R3QG14_9BURK</name>
<accession>A0A2R3QG14</accession>
<feature type="transmembrane region" description="Helical" evidence="1">
    <location>
        <begin position="205"/>
        <end position="223"/>
    </location>
</feature>
<dbReference type="KEGG" id="mela:C6568_16310"/>
<evidence type="ECO:0000313" key="4">
    <source>
        <dbReference type="Proteomes" id="UP000237925"/>
    </source>
</evidence>
<dbReference type="Pfam" id="PF01569">
    <property type="entry name" value="PAP2"/>
    <property type="match status" value="1"/>
</dbReference>
<evidence type="ECO:0000256" key="1">
    <source>
        <dbReference type="SAM" id="Phobius"/>
    </source>
</evidence>
<evidence type="ECO:0000259" key="2">
    <source>
        <dbReference type="Pfam" id="PF01569"/>
    </source>
</evidence>
<sequence>MTASTLLPLRRLGAFTLLLLALLLAWDASGLDLPLARLFGDAQGFAWRDQPAFVLLAHTLPRWASSALLLALAFGALRPWGFLRALAPRDRWQLVLAIALAMAAITLFKRASSTSCPWDLAEFGGTLAHVSHWLWGVRDGGAGHCFPAGHASAAFAYLAGCFVLRRSVARAVAMRWLAAALAAGLLLGLAQQVRGAHYMSHTLWTAWICWTVGLALEGLARWLPAAGQPAAVHLNEA</sequence>
<proteinExistence type="predicted"/>
<dbReference type="AlphaFoldDB" id="A0A2R3QG14"/>
<reference evidence="3 4" key="1">
    <citation type="submission" date="2018-03" db="EMBL/GenBank/DDBJ databases">
        <title>Genome sequencing of Melaminivora sp.</title>
        <authorList>
            <person name="Kim S.-J."/>
            <person name="Heo J."/>
            <person name="Ahn J.-H."/>
            <person name="Kwon S.-W."/>
        </authorList>
    </citation>
    <scope>NUCLEOTIDE SEQUENCE [LARGE SCALE GENOMIC DNA]</scope>
    <source>
        <strain evidence="3 4">SC2-9</strain>
    </source>
</reference>